<dbReference type="CDD" id="cd02227">
    <property type="entry name" value="cupin_TM1112-like"/>
    <property type="match status" value="1"/>
</dbReference>
<keyword evidence="4" id="KW-1185">Reference proteome</keyword>
<name>A0A2T4J9S5_FUSBL</name>
<evidence type="ECO:0000313" key="4">
    <source>
        <dbReference type="Proteomes" id="UP000241362"/>
    </source>
</evidence>
<comment type="caution">
    <text evidence="3">The sequence shown here is derived from an EMBL/GenBank/DDBJ whole genome shotgun (WGS) entry which is preliminary data.</text>
</comment>
<proteinExistence type="predicted"/>
<dbReference type="InterPro" id="IPR011051">
    <property type="entry name" value="RmlC_Cupin_sf"/>
</dbReference>
<organism evidence="3 4">
    <name type="scientific">Fuscovulum blasticum DSM 2131</name>
    <dbReference type="NCBI Taxonomy" id="1188250"/>
    <lineage>
        <taxon>Bacteria</taxon>
        <taxon>Pseudomonadati</taxon>
        <taxon>Pseudomonadota</taxon>
        <taxon>Alphaproteobacteria</taxon>
        <taxon>Rhodobacterales</taxon>
        <taxon>Paracoccaceae</taxon>
        <taxon>Pseudogemmobacter</taxon>
    </lineage>
</organism>
<evidence type="ECO:0000313" key="3">
    <source>
        <dbReference type="EMBL" id="PTE14577.1"/>
    </source>
</evidence>
<accession>A0A2T4J9S5</accession>
<dbReference type="InterPro" id="IPR014710">
    <property type="entry name" value="RmlC-like_jellyroll"/>
</dbReference>
<dbReference type="Pfam" id="PF05899">
    <property type="entry name" value="Cupin_3"/>
    <property type="match status" value="1"/>
</dbReference>
<feature type="region of interest" description="Disordered" evidence="1">
    <location>
        <begin position="1"/>
        <end position="26"/>
    </location>
</feature>
<dbReference type="EMBL" id="PZKE01000007">
    <property type="protein sequence ID" value="PTE14577.1"/>
    <property type="molecule type" value="Genomic_DNA"/>
</dbReference>
<evidence type="ECO:0000256" key="1">
    <source>
        <dbReference type="SAM" id="MobiDB-lite"/>
    </source>
</evidence>
<dbReference type="AlphaFoldDB" id="A0A2T4J9S5"/>
<dbReference type="PANTHER" id="PTHR40943">
    <property type="entry name" value="CYTOPLASMIC PROTEIN-RELATED"/>
    <property type="match status" value="1"/>
</dbReference>
<dbReference type="SUPFAM" id="SSF51182">
    <property type="entry name" value="RmlC-like cupins"/>
    <property type="match status" value="1"/>
</dbReference>
<feature type="domain" description="(S)-ureidoglycine aminohydrolase cupin" evidence="2">
    <location>
        <begin position="37"/>
        <end position="109"/>
    </location>
</feature>
<sequence length="113" mass="12798">MSLIQRVTREATPAETERPDPAKVLAGDPVHTTWNLEEDDGLYCGLWQSTPGKWRVAYVEWEYVHILQGHSILTAADGTETHLRAGDSFIIRPGFEGTWEVVETTLKDYVIRT</sequence>
<protein>
    <submittedName>
        <fullName evidence="3">Cupin</fullName>
    </submittedName>
</protein>
<dbReference type="PANTHER" id="PTHR40943:SF2">
    <property type="entry name" value="(S)-UREIDOGLYCINE AMINOHYDROLASE CUPIN DOMAIN-CONTAINING PROTEIN"/>
    <property type="match status" value="1"/>
</dbReference>
<dbReference type="RefSeq" id="WP_107673268.1">
    <property type="nucleotide sequence ID" value="NZ_PZKE01000007.1"/>
</dbReference>
<reference evidence="3 4" key="1">
    <citation type="submission" date="2018-03" db="EMBL/GenBank/DDBJ databases">
        <title>Rhodobacter blasticus.</title>
        <authorList>
            <person name="Meyer T.E."/>
            <person name="Miller S."/>
            <person name="Lodha T."/>
            <person name="Gandham S."/>
            <person name="Chintalapati S."/>
            <person name="Chintalapati V.R."/>
        </authorList>
    </citation>
    <scope>NUCLEOTIDE SEQUENCE [LARGE SCALE GENOMIC DNA]</scope>
    <source>
        <strain evidence="3 4">DSM 2131</strain>
    </source>
</reference>
<gene>
    <name evidence="3" type="ORF">C5F44_09400</name>
</gene>
<evidence type="ECO:0000259" key="2">
    <source>
        <dbReference type="Pfam" id="PF05899"/>
    </source>
</evidence>
<dbReference type="InterPro" id="IPR008579">
    <property type="entry name" value="UGlyAH_Cupin_dom"/>
</dbReference>
<dbReference type="Gene3D" id="2.60.120.10">
    <property type="entry name" value="Jelly Rolls"/>
    <property type="match status" value="1"/>
</dbReference>
<dbReference type="Proteomes" id="UP000241362">
    <property type="component" value="Unassembled WGS sequence"/>
</dbReference>